<dbReference type="PROSITE" id="PS51257">
    <property type="entry name" value="PROKAR_LIPOPROTEIN"/>
    <property type="match status" value="1"/>
</dbReference>
<sequence>MKILSLLILSIFLVGCGKNAKNAKTDAEFVSECREVIRKEVDFISFTNESKIDVTKINKGYVMVGGIPYLAKSHDGGQRERWAKCLFSPDGSTPFVAYKGYA</sequence>
<dbReference type="PATRIC" id="fig|421052.3.peg.2153"/>
<dbReference type="EMBL" id="ATGI01000030">
    <property type="protein sequence ID" value="EPF72158.1"/>
    <property type="molecule type" value="Genomic_DNA"/>
</dbReference>
<gene>
    <name evidence="1" type="ORF">F945_02210</name>
</gene>
<keyword evidence="2" id="KW-1185">Reference proteome</keyword>
<protein>
    <recommendedName>
        <fullName evidence="3">Lipoprotein</fullName>
    </recommendedName>
</protein>
<name>S3N0M0_9GAMM</name>
<dbReference type="AlphaFoldDB" id="S3N0M0"/>
<evidence type="ECO:0000313" key="1">
    <source>
        <dbReference type="EMBL" id="EPF72158.1"/>
    </source>
</evidence>
<dbReference type="Proteomes" id="UP000014568">
    <property type="component" value="Unassembled WGS sequence"/>
</dbReference>
<proteinExistence type="predicted"/>
<reference evidence="1 2" key="1">
    <citation type="submission" date="2013-06" db="EMBL/GenBank/DDBJ databases">
        <title>The Genome Sequence of Acinetobacter rudis CIP 110305.</title>
        <authorList>
            <consortium name="The Broad Institute Genome Sequencing Platform"/>
            <consortium name="The Broad Institute Genome Sequencing Center for Infectious Disease"/>
            <person name="Cerqueira G."/>
            <person name="Feldgarden M."/>
            <person name="Courvalin P."/>
            <person name="Perichon B."/>
            <person name="Grillot-Courvalin C."/>
            <person name="Clermont D."/>
            <person name="Rocha E."/>
            <person name="Yoon E.-J."/>
            <person name="Nemec A."/>
            <person name="Young S.K."/>
            <person name="Zeng Q."/>
            <person name="Gargeya S."/>
            <person name="Fitzgerald M."/>
            <person name="Abouelleil A."/>
            <person name="Alvarado L."/>
            <person name="Berlin A.M."/>
            <person name="Chapman S.B."/>
            <person name="Dewar J."/>
            <person name="Goldberg J."/>
            <person name="Griggs A."/>
            <person name="Gujja S."/>
            <person name="Hansen M."/>
            <person name="Howarth C."/>
            <person name="Imamovic A."/>
            <person name="Larimer J."/>
            <person name="McCowan C."/>
            <person name="Murphy C."/>
            <person name="Pearson M."/>
            <person name="Priest M."/>
            <person name="Roberts A."/>
            <person name="Saif S."/>
            <person name="Shea T."/>
            <person name="Sykes S."/>
            <person name="Wortman J."/>
            <person name="Nusbaum C."/>
            <person name="Birren B."/>
        </authorList>
    </citation>
    <scope>NUCLEOTIDE SEQUENCE [LARGE SCALE GENOMIC DNA]</scope>
    <source>
        <strain evidence="1 2">CIP 110305</strain>
    </source>
</reference>
<dbReference type="HOGENOM" id="CLU_2271324_0_0_6"/>
<evidence type="ECO:0008006" key="3">
    <source>
        <dbReference type="Google" id="ProtNLM"/>
    </source>
</evidence>
<comment type="caution">
    <text evidence="1">The sequence shown here is derived from an EMBL/GenBank/DDBJ whole genome shotgun (WGS) entry which is preliminary data.</text>
</comment>
<organism evidence="1 2">
    <name type="scientific">Acinetobacter rudis CIP 110305</name>
    <dbReference type="NCBI Taxonomy" id="421052"/>
    <lineage>
        <taxon>Bacteria</taxon>
        <taxon>Pseudomonadati</taxon>
        <taxon>Pseudomonadota</taxon>
        <taxon>Gammaproteobacteria</taxon>
        <taxon>Moraxellales</taxon>
        <taxon>Moraxellaceae</taxon>
        <taxon>Acinetobacter</taxon>
    </lineage>
</organism>
<evidence type="ECO:0000313" key="2">
    <source>
        <dbReference type="Proteomes" id="UP000014568"/>
    </source>
</evidence>
<accession>S3N0M0</accession>
<dbReference type="RefSeq" id="WP_016656614.1">
    <property type="nucleotide sequence ID" value="NZ_KE340353.1"/>
</dbReference>